<dbReference type="Pfam" id="PF17921">
    <property type="entry name" value="Integrase_H2C2"/>
    <property type="match status" value="1"/>
</dbReference>
<dbReference type="GO" id="GO:0003964">
    <property type="term" value="F:RNA-directed DNA polymerase activity"/>
    <property type="evidence" value="ECO:0007669"/>
    <property type="project" value="UniProtKB-KW"/>
</dbReference>
<dbReference type="InterPro" id="IPR050951">
    <property type="entry name" value="Retrovirus_Pol_polyprotein"/>
</dbReference>
<feature type="compositionally biased region" description="Polar residues" evidence="7">
    <location>
        <begin position="1"/>
        <end position="10"/>
    </location>
</feature>
<keyword evidence="2" id="KW-0548">Nucleotidyltransferase</keyword>
<dbReference type="Pfam" id="PF13456">
    <property type="entry name" value="RVT_3"/>
    <property type="match status" value="1"/>
</dbReference>
<feature type="compositionally biased region" description="Gly residues" evidence="7">
    <location>
        <begin position="166"/>
        <end position="187"/>
    </location>
</feature>
<dbReference type="InterPro" id="IPR043502">
    <property type="entry name" value="DNA/RNA_pol_sf"/>
</dbReference>
<evidence type="ECO:0000313" key="9">
    <source>
        <dbReference type="EMBL" id="SPD26805.1"/>
    </source>
</evidence>
<dbReference type="Gene3D" id="3.30.70.270">
    <property type="match status" value="2"/>
</dbReference>
<keyword evidence="4" id="KW-0255">Endonuclease</keyword>
<keyword evidence="5" id="KW-0378">Hydrolase</keyword>
<evidence type="ECO:0000256" key="2">
    <source>
        <dbReference type="ARBA" id="ARBA00022695"/>
    </source>
</evidence>
<dbReference type="EMBL" id="OIVN01006166">
    <property type="protein sequence ID" value="SPD26805.1"/>
    <property type="molecule type" value="Genomic_DNA"/>
</dbReference>
<keyword evidence="3" id="KW-0540">Nuclease</keyword>
<feature type="region of interest" description="Disordered" evidence="7">
    <location>
        <begin position="106"/>
        <end position="187"/>
    </location>
</feature>
<dbReference type="PANTHER" id="PTHR37984:SF5">
    <property type="entry name" value="PROTEIN NYNRIN-LIKE"/>
    <property type="match status" value="1"/>
</dbReference>
<evidence type="ECO:0000256" key="6">
    <source>
        <dbReference type="ARBA" id="ARBA00022918"/>
    </source>
</evidence>
<dbReference type="InterPro" id="IPR002156">
    <property type="entry name" value="RNaseH_domain"/>
</dbReference>
<keyword evidence="6" id="KW-0695">RNA-directed DNA polymerase</keyword>
<gene>
    <name evidence="9" type="ORF">FSB_LOCUS54687</name>
</gene>
<dbReference type="InterPro" id="IPR036397">
    <property type="entry name" value="RNaseH_sf"/>
</dbReference>
<dbReference type="PROSITE" id="PS50879">
    <property type="entry name" value="RNASE_H_1"/>
    <property type="match status" value="1"/>
</dbReference>
<dbReference type="InterPro" id="IPR012337">
    <property type="entry name" value="RNaseH-like_sf"/>
</dbReference>
<feature type="compositionally biased region" description="Basic and acidic residues" evidence="7">
    <location>
        <begin position="431"/>
        <end position="440"/>
    </location>
</feature>
<dbReference type="Gene3D" id="3.10.10.10">
    <property type="entry name" value="HIV Type 1 Reverse Transcriptase, subunit A, domain 1"/>
    <property type="match status" value="1"/>
</dbReference>
<evidence type="ECO:0000259" key="8">
    <source>
        <dbReference type="PROSITE" id="PS50879"/>
    </source>
</evidence>
<feature type="region of interest" description="Disordered" evidence="7">
    <location>
        <begin position="1"/>
        <end position="84"/>
    </location>
</feature>
<dbReference type="GO" id="GO:0004523">
    <property type="term" value="F:RNA-DNA hybrid ribonuclease activity"/>
    <property type="evidence" value="ECO:0007669"/>
    <property type="project" value="InterPro"/>
</dbReference>
<dbReference type="PANTHER" id="PTHR37984">
    <property type="entry name" value="PROTEIN CBG26694"/>
    <property type="match status" value="1"/>
</dbReference>
<feature type="compositionally biased region" description="Polar residues" evidence="7">
    <location>
        <begin position="838"/>
        <end position="857"/>
    </location>
</feature>
<dbReference type="GO" id="GO:0003676">
    <property type="term" value="F:nucleic acid binding"/>
    <property type="evidence" value="ECO:0007669"/>
    <property type="project" value="InterPro"/>
</dbReference>
<dbReference type="InterPro" id="IPR043128">
    <property type="entry name" value="Rev_trsase/Diguanyl_cyclase"/>
</dbReference>
<sequence>MIHRSISQSPEKWKRAGPPHHPVVHGELSSSPQQTQSPKKRSAAAPAAANDEGSDEEDEARLKRPRNLPWPPKSVPSEVGNDEKPAGYFLYPLVTVDLGTKQADFKSSRNTKPTAVHGTLPVADPQHLGATTMPPKRSTRQNSVANSHAEVESQGHSRAMGETHAQGGGQMHGGEIPFGGGQTHGGEQVLGGGEIPVGGPQQMALMFEMIKGMQQNQVELAESLRQLREANANKEDHHNKNDNRNHEERESHNKNDTPFVTMSDVADLLKQERERPPKEPRHFVRRPPYPIELLKEPYPEKYDTPVFALFDGRKGSAMEHISKFLDSMGPFAAHGDLCLREFSKSLVDRAYTWYTVLPAGSIRTWEDMVESFCSKDVSLDCHVKYQEGELVEVCIDNMLPEFRAHLENLDITRFAPLLQKARKTAISVKPQVEKSRDKKSLPQTLTVSTATAPSGTKRKNPTDKAYEEPPPLPFTAEEMMAIFDKWVQDQVIKLPKISKQPTPEEQKDPKYCRYHRYVNHSTVDCRTLRWEVNRKIQNGTLLLSEEQQKVHQTPFPNYNKGKGKAVVSVVIHGNVSDMEAEESAAASSSLVPAAVRTLQKSPKFKSLFNQLGFGPEARNAATEALITIAAESGATCFTAEAHASRAFLETTNAITFTDEDMEVQYPDHRRPLYLSAVIKDVQVRRALVDTGSCLNLIPLSTLQAVNLPHQKIQGSPMEGRLNGKPIRIAANSCPFDQTEAHFVEAALYDDLASTGEPSIVRPSKEEKERSVKLNMGVHHNACVSNSPMDASSIAYEGAWGLIAHSKRVPHLKRVKVAVDQTRSMATNIKKAAEDRTESTITNPQESTVDHSQSTVMNSEEEDAVDQTEPTARKRKESTTAEPNLTSKEELEVINLSDDPNVSKPISISKSLSAKERKCLIDLLHEYKDVFAWDYHEMPGIDPGLVAHSLNVEPGTRPVVQPMRTFHTEVEAQITQEVKKLLAAGFIKPIQHPRWLSNIVPVKKKNGQIRCCVDFRNLNKACPKDEFPLPNMDLLIDSAAGHAMFSFMDGFSGYNQIRMSTRDAEKTAFRTPIGNFYYTVMPFGLKNAGATYQRTMTAMFHDMMHKEIEDYVDDIVVKSKKREDHLRILRKVFDRCRLYKLKMNPLKCAFGVSAGKFLGFLVHNRGIDVDPAKASAIATMKAPTSHKELKSFLGRLSYIRRFIPGLAAVTATFMPLMKKGVPFVWSTACQQAFEKIQLIMTKLPTVCAPVPGRPLRLYLASNSEAIGGLVAQEDEDGTEKPIYYVSRALRDAETRYSGAERACLALIYASQRLRHYFLAHKIQLITKSHPIRSLLHRPVLSGRLAQWLLQLSQYEITTETPTAIKSQAIADLLAQFPGEDSSSISHEVPGEIGEALLADLADSTWTLKFDGSSTSSSSGAGIVLTREDGETIAKSFKLDFSCSNNASEYEAYITGLVIAHEMGIKHLRVIGDSNLIICQTKGEFSLKEPSLALYRALAQKLEEKFDTFEISHAMRCENRYADALATLGSQVSFEGSKVDVTIDKRSMPITDLLREKFKEQNLDAEDWRTPIRAKLILPGGVLARCVNLQEAAKKLTEVHERCCELRDGVSLYRRLQRLGYFWPSMSKEAASLQEQCSFCQHQHESDQIYATFVSSDWRTPFLEYFIENVLPQTSQAATRLKKLATRYFVEGGILFRKGFHGDPLRCLSLAESQTVMKEAHSGECGEHQGKKRLYQLLLTLGYYWPTMKKDTADFVKSCHTCQLQANLIHTHPTSLQNMATPWPFHTWGLDLIGPINPSSGGYIWILVATEYFSKWVEAVPLRKATGAAVANFIREHIITRLEFSSGRHIMGLPWINQNSNGLHPTLWAYRGSTKTATGFTPFSLVYGTDAISPTELLVPSPRILHGMDLEADADICAEARVADLEGLEEARELAQVRSLRYHQKLADAYEKTLQTRIFAKGQMVLKTVDHVRRGLPSPSKFAPNWEGPYLIREAYDSGYYKLSTADGTTLVDPINGKWLKRYYS</sequence>
<dbReference type="SUPFAM" id="SSF53098">
    <property type="entry name" value="Ribonuclease H-like"/>
    <property type="match status" value="2"/>
</dbReference>
<evidence type="ECO:0000256" key="7">
    <source>
        <dbReference type="SAM" id="MobiDB-lite"/>
    </source>
</evidence>
<feature type="region of interest" description="Disordered" evidence="7">
    <location>
        <begin position="231"/>
        <end position="260"/>
    </location>
</feature>
<dbReference type="InterPro" id="IPR041373">
    <property type="entry name" value="RT_RNaseH"/>
</dbReference>
<dbReference type="Pfam" id="PF17917">
    <property type="entry name" value="RT_RNaseH"/>
    <property type="match status" value="1"/>
</dbReference>
<proteinExistence type="predicted"/>
<dbReference type="InterPro" id="IPR000477">
    <property type="entry name" value="RT_dom"/>
</dbReference>
<feature type="compositionally biased region" description="Basic and acidic residues" evidence="7">
    <location>
        <begin position="149"/>
        <end position="161"/>
    </location>
</feature>
<reference evidence="9" key="1">
    <citation type="submission" date="2018-02" db="EMBL/GenBank/DDBJ databases">
        <authorList>
            <person name="Cohen D.B."/>
            <person name="Kent A.D."/>
        </authorList>
    </citation>
    <scope>NUCLEOTIDE SEQUENCE</scope>
</reference>
<evidence type="ECO:0000256" key="5">
    <source>
        <dbReference type="ARBA" id="ARBA00022801"/>
    </source>
</evidence>
<dbReference type="CDD" id="cd01647">
    <property type="entry name" value="RT_LTR"/>
    <property type="match status" value="1"/>
</dbReference>
<feature type="compositionally biased region" description="Polar residues" evidence="7">
    <location>
        <begin position="441"/>
        <end position="454"/>
    </location>
</feature>
<organism evidence="9">
    <name type="scientific">Fagus sylvatica</name>
    <name type="common">Beechnut</name>
    <dbReference type="NCBI Taxonomy" id="28930"/>
    <lineage>
        <taxon>Eukaryota</taxon>
        <taxon>Viridiplantae</taxon>
        <taxon>Streptophyta</taxon>
        <taxon>Embryophyta</taxon>
        <taxon>Tracheophyta</taxon>
        <taxon>Spermatophyta</taxon>
        <taxon>Magnoliopsida</taxon>
        <taxon>eudicotyledons</taxon>
        <taxon>Gunneridae</taxon>
        <taxon>Pentapetalae</taxon>
        <taxon>rosids</taxon>
        <taxon>fabids</taxon>
        <taxon>Fagales</taxon>
        <taxon>Fagaceae</taxon>
        <taxon>Fagus</taxon>
    </lineage>
</organism>
<feature type="compositionally biased region" description="Basic and acidic residues" evidence="7">
    <location>
        <begin position="231"/>
        <end position="255"/>
    </location>
</feature>
<evidence type="ECO:0000256" key="3">
    <source>
        <dbReference type="ARBA" id="ARBA00022722"/>
    </source>
</evidence>
<feature type="domain" description="RNase H type-1" evidence="8">
    <location>
        <begin position="1400"/>
        <end position="1529"/>
    </location>
</feature>
<dbReference type="Gene3D" id="1.10.340.70">
    <property type="match status" value="1"/>
</dbReference>
<dbReference type="InterPro" id="IPR041588">
    <property type="entry name" value="Integrase_H2C2"/>
</dbReference>
<keyword evidence="1" id="KW-0808">Transferase</keyword>
<name>A0A2N9IR13_FAGSY</name>
<feature type="region of interest" description="Disordered" evidence="7">
    <location>
        <begin position="828"/>
        <end position="885"/>
    </location>
</feature>
<dbReference type="CDD" id="cd09279">
    <property type="entry name" value="RNase_HI_like"/>
    <property type="match status" value="1"/>
</dbReference>
<dbReference type="Pfam" id="PF00078">
    <property type="entry name" value="RVT_1"/>
    <property type="match status" value="1"/>
</dbReference>
<feature type="compositionally biased region" description="Low complexity" evidence="7">
    <location>
        <begin position="29"/>
        <end position="49"/>
    </location>
</feature>
<dbReference type="Gene3D" id="3.30.420.10">
    <property type="entry name" value="Ribonuclease H-like superfamily/Ribonuclease H"/>
    <property type="match status" value="2"/>
</dbReference>
<accession>A0A2N9IR13</accession>
<dbReference type="SUPFAM" id="SSF56672">
    <property type="entry name" value="DNA/RNA polymerases"/>
    <property type="match status" value="1"/>
</dbReference>
<protein>
    <recommendedName>
        <fullName evidence="8">RNase H type-1 domain-containing protein</fullName>
    </recommendedName>
</protein>
<evidence type="ECO:0000256" key="4">
    <source>
        <dbReference type="ARBA" id="ARBA00022759"/>
    </source>
</evidence>
<dbReference type="CDD" id="cd09274">
    <property type="entry name" value="RNase_HI_RT_Ty3"/>
    <property type="match status" value="1"/>
</dbReference>
<evidence type="ECO:0000256" key="1">
    <source>
        <dbReference type="ARBA" id="ARBA00022679"/>
    </source>
</evidence>
<feature type="region of interest" description="Disordered" evidence="7">
    <location>
        <begin position="428"/>
        <end position="471"/>
    </location>
</feature>